<evidence type="ECO:0000256" key="1">
    <source>
        <dbReference type="SAM" id="MobiDB-lite"/>
    </source>
</evidence>
<dbReference type="Proteomes" id="UP000321085">
    <property type="component" value="Unassembled WGS sequence"/>
</dbReference>
<dbReference type="AlphaFoldDB" id="A0A512BRX4"/>
<dbReference type="InterPro" id="IPR035437">
    <property type="entry name" value="SNase_OB-fold_sf"/>
</dbReference>
<protein>
    <recommendedName>
        <fullName evidence="5">TNase-like domain-containing protein</fullName>
    </recommendedName>
</protein>
<feature type="transmembrane region" description="Helical" evidence="2">
    <location>
        <begin position="218"/>
        <end position="237"/>
    </location>
</feature>
<evidence type="ECO:0000256" key="2">
    <source>
        <dbReference type="SAM" id="Phobius"/>
    </source>
</evidence>
<dbReference type="RefSeq" id="WP_114186922.1">
    <property type="nucleotide sequence ID" value="NZ_BJYU01000028.1"/>
</dbReference>
<accession>A0A512BRX4</accession>
<dbReference type="SUPFAM" id="SSF50199">
    <property type="entry name" value="Staphylococcal nuclease"/>
    <property type="match status" value="1"/>
</dbReference>
<keyword evidence="2" id="KW-0472">Membrane</keyword>
<dbReference type="EMBL" id="BJYU01000028">
    <property type="protein sequence ID" value="GEO14748.1"/>
    <property type="molecule type" value="Genomic_DNA"/>
</dbReference>
<reference evidence="3 4" key="1">
    <citation type="submission" date="2019-07" db="EMBL/GenBank/DDBJ databases">
        <title>Whole genome shotgun sequence of Microvirga aerophila NBRC 106136.</title>
        <authorList>
            <person name="Hosoyama A."/>
            <person name="Uohara A."/>
            <person name="Ohji S."/>
            <person name="Ichikawa N."/>
        </authorList>
    </citation>
    <scope>NUCLEOTIDE SEQUENCE [LARGE SCALE GENOMIC DNA]</scope>
    <source>
        <strain evidence="3 4">NBRC 106136</strain>
    </source>
</reference>
<feature type="region of interest" description="Disordered" evidence="1">
    <location>
        <begin position="243"/>
        <end position="278"/>
    </location>
</feature>
<keyword evidence="2" id="KW-0812">Transmembrane</keyword>
<keyword evidence="4" id="KW-1185">Reference proteome</keyword>
<sequence length="381" mass="41393">MIDSNLLSAESRAKAADTDWTQLRNQVRDMIRAEVERFNPTDEARRPLELIVESFVRYANKNGRPVITVIDASGQPRTKTERGQALDFTIGDLLEEQRRTRPMLFKAVHDHGEKAQPPVAAVKEPPRRDWLKIDSGPMASGEEASESAPQEQRIRRLRRGKTRLHVLNPKAFKRWVRPAAALGSAKLQAARKELPHRFDQARSLMDRSWTPSLHGGRGLVLGAVAALGFLIIGGFVLSARDSAPDASNDGPATTGTVSAQAPEPERPRAPTRTPLRGVPDVIDTATLSLQGEVVRLFGVEWAPGAGKPDDLTQYLSGREVVCEPAGQSDAYRCQVAGGADLSKVVLFNGGGKATADASPDLKDAADKARDAQLGVWSKSQP</sequence>
<evidence type="ECO:0000313" key="3">
    <source>
        <dbReference type="EMBL" id="GEO14748.1"/>
    </source>
</evidence>
<feature type="region of interest" description="Disordered" evidence="1">
    <location>
        <begin position="352"/>
        <end position="381"/>
    </location>
</feature>
<name>A0A512BRX4_9HYPH</name>
<evidence type="ECO:0008006" key="5">
    <source>
        <dbReference type="Google" id="ProtNLM"/>
    </source>
</evidence>
<dbReference type="OrthoDB" id="7987921at2"/>
<feature type="compositionally biased region" description="Polar residues" evidence="1">
    <location>
        <begin position="250"/>
        <end position="259"/>
    </location>
</feature>
<feature type="region of interest" description="Disordered" evidence="1">
    <location>
        <begin position="110"/>
        <end position="152"/>
    </location>
</feature>
<comment type="caution">
    <text evidence="3">The sequence shown here is derived from an EMBL/GenBank/DDBJ whole genome shotgun (WGS) entry which is preliminary data.</text>
</comment>
<evidence type="ECO:0000313" key="4">
    <source>
        <dbReference type="Proteomes" id="UP000321085"/>
    </source>
</evidence>
<organism evidence="3 4">
    <name type="scientific">Microvirga aerophila</name>
    <dbReference type="NCBI Taxonomy" id="670291"/>
    <lineage>
        <taxon>Bacteria</taxon>
        <taxon>Pseudomonadati</taxon>
        <taxon>Pseudomonadota</taxon>
        <taxon>Alphaproteobacteria</taxon>
        <taxon>Hyphomicrobiales</taxon>
        <taxon>Methylobacteriaceae</taxon>
        <taxon>Microvirga</taxon>
    </lineage>
</organism>
<gene>
    <name evidence="3" type="ORF">MAE02_24440</name>
</gene>
<feature type="compositionally biased region" description="Basic and acidic residues" evidence="1">
    <location>
        <begin position="359"/>
        <end position="370"/>
    </location>
</feature>
<keyword evidence="2" id="KW-1133">Transmembrane helix</keyword>
<proteinExistence type="predicted"/>